<evidence type="ECO:0000256" key="1">
    <source>
        <dbReference type="ARBA" id="ARBA00004651"/>
    </source>
</evidence>
<keyword evidence="5 7" id="KW-1133">Transmembrane helix</keyword>
<feature type="transmembrane region" description="Helical" evidence="7">
    <location>
        <begin position="12"/>
        <end position="30"/>
    </location>
</feature>
<dbReference type="Proteomes" id="UP001597399">
    <property type="component" value="Unassembled WGS sequence"/>
</dbReference>
<dbReference type="EMBL" id="JBHUMQ010000003">
    <property type="protein sequence ID" value="MFD2692567.1"/>
    <property type="molecule type" value="Genomic_DNA"/>
</dbReference>
<feature type="transmembrane region" description="Helical" evidence="7">
    <location>
        <begin position="146"/>
        <end position="166"/>
    </location>
</feature>
<name>A0ABW5S069_9BACL</name>
<keyword evidence="4 7" id="KW-0812">Transmembrane</keyword>
<dbReference type="PROSITE" id="PS50928">
    <property type="entry name" value="ABC_TM1"/>
    <property type="match status" value="1"/>
</dbReference>
<reference evidence="10" key="1">
    <citation type="journal article" date="2019" name="Int. J. Syst. Evol. Microbiol.">
        <title>The Global Catalogue of Microorganisms (GCM) 10K type strain sequencing project: providing services to taxonomists for standard genome sequencing and annotation.</title>
        <authorList>
            <consortium name="The Broad Institute Genomics Platform"/>
            <consortium name="The Broad Institute Genome Sequencing Center for Infectious Disease"/>
            <person name="Wu L."/>
            <person name="Ma J."/>
        </authorList>
    </citation>
    <scope>NUCLEOTIDE SEQUENCE [LARGE SCALE GENOMIC DNA]</scope>
    <source>
        <strain evidence="10">TISTR 2466</strain>
    </source>
</reference>
<evidence type="ECO:0000259" key="8">
    <source>
        <dbReference type="PROSITE" id="PS50928"/>
    </source>
</evidence>
<evidence type="ECO:0000256" key="3">
    <source>
        <dbReference type="ARBA" id="ARBA00022475"/>
    </source>
</evidence>
<dbReference type="Gene3D" id="1.10.3720.10">
    <property type="entry name" value="MetI-like"/>
    <property type="match status" value="1"/>
</dbReference>
<keyword evidence="6 7" id="KW-0472">Membrane</keyword>
<dbReference type="InterPro" id="IPR045621">
    <property type="entry name" value="BPD_transp_1_N"/>
</dbReference>
<protein>
    <submittedName>
        <fullName evidence="9">ABC transporter permease</fullName>
    </submittedName>
</protein>
<evidence type="ECO:0000256" key="2">
    <source>
        <dbReference type="ARBA" id="ARBA00022448"/>
    </source>
</evidence>
<evidence type="ECO:0000256" key="6">
    <source>
        <dbReference type="ARBA" id="ARBA00023136"/>
    </source>
</evidence>
<dbReference type="SUPFAM" id="SSF161098">
    <property type="entry name" value="MetI-like"/>
    <property type="match status" value="1"/>
</dbReference>
<evidence type="ECO:0000256" key="5">
    <source>
        <dbReference type="ARBA" id="ARBA00022989"/>
    </source>
</evidence>
<keyword evidence="3" id="KW-1003">Cell membrane</keyword>
<gene>
    <name evidence="9" type="ORF">ACFSUE_02765</name>
</gene>
<feature type="transmembrane region" description="Helical" evidence="7">
    <location>
        <begin position="230"/>
        <end position="252"/>
    </location>
</feature>
<dbReference type="Pfam" id="PF00528">
    <property type="entry name" value="BPD_transp_1"/>
    <property type="match status" value="1"/>
</dbReference>
<evidence type="ECO:0000256" key="4">
    <source>
        <dbReference type="ARBA" id="ARBA00022692"/>
    </source>
</evidence>
<dbReference type="CDD" id="cd06261">
    <property type="entry name" value="TM_PBP2"/>
    <property type="match status" value="1"/>
</dbReference>
<comment type="subcellular location">
    <subcellularLocation>
        <location evidence="1 7">Cell membrane</location>
        <topology evidence="1 7">Multi-pass membrane protein</topology>
    </subcellularLocation>
</comment>
<dbReference type="PANTHER" id="PTHR43163">
    <property type="entry name" value="DIPEPTIDE TRANSPORT SYSTEM PERMEASE PROTEIN DPPB-RELATED"/>
    <property type="match status" value="1"/>
</dbReference>
<organism evidence="9 10">
    <name type="scientific">Sporolactobacillus shoreicorticis</name>
    <dbReference type="NCBI Taxonomy" id="1923877"/>
    <lineage>
        <taxon>Bacteria</taxon>
        <taxon>Bacillati</taxon>
        <taxon>Bacillota</taxon>
        <taxon>Bacilli</taxon>
        <taxon>Bacillales</taxon>
        <taxon>Sporolactobacillaceae</taxon>
        <taxon>Sporolactobacillus</taxon>
    </lineage>
</organism>
<dbReference type="Pfam" id="PF19300">
    <property type="entry name" value="BPD_transp_1_N"/>
    <property type="match status" value="1"/>
</dbReference>
<feature type="transmembrane region" description="Helical" evidence="7">
    <location>
        <begin position="274"/>
        <end position="302"/>
    </location>
</feature>
<comment type="similarity">
    <text evidence="7">Belongs to the binding-protein-dependent transport system permease family.</text>
</comment>
<evidence type="ECO:0000313" key="9">
    <source>
        <dbReference type="EMBL" id="MFD2692567.1"/>
    </source>
</evidence>
<keyword evidence="10" id="KW-1185">Reference proteome</keyword>
<feature type="transmembrane region" description="Helical" evidence="7">
    <location>
        <begin position="103"/>
        <end position="125"/>
    </location>
</feature>
<dbReference type="InterPro" id="IPR000515">
    <property type="entry name" value="MetI-like"/>
</dbReference>
<feature type="transmembrane region" description="Helical" evidence="7">
    <location>
        <begin position="172"/>
        <end position="189"/>
    </location>
</feature>
<dbReference type="RefSeq" id="WP_253059855.1">
    <property type="nucleotide sequence ID" value="NZ_JAMXWM010000004.1"/>
</dbReference>
<evidence type="ECO:0000256" key="7">
    <source>
        <dbReference type="RuleBase" id="RU363032"/>
    </source>
</evidence>
<feature type="domain" description="ABC transmembrane type-1" evidence="8">
    <location>
        <begin position="97"/>
        <end position="299"/>
    </location>
</feature>
<sequence>MAKWIKFIGKRIIYMLVTILLISSVTFFLMQKLPGSPYGNEEKITSAQKKVMNERYGLDKPVAEQYLLYMAGIARGDFGISLQFGDQPVGKIIAARIGPSVQLGIQAIILGTVVGIILGIISAMFQNTWIDTSTSLTAILGRSVPNFVFAVLLQLIFAIHLQWLPIGLWDQGFYSTVLPTIALSFAPMADAARFVRTEMIDVLHSDFIELARATGIGEWEIAARHGLRNAVIPLITILGPMVASLLVGSLVIEKIFAVPGIGEQFIKSILSNDYFTIMGLTILYSALLVAVILVVDILYVLIDPRIRLSEGDEE</sequence>
<comment type="caution">
    <text evidence="9">The sequence shown here is derived from an EMBL/GenBank/DDBJ whole genome shotgun (WGS) entry which is preliminary data.</text>
</comment>
<dbReference type="InterPro" id="IPR035906">
    <property type="entry name" value="MetI-like_sf"/>
</dbReference>
<proteinExistence type="inferred from homology"/>
<dbReference type="PANTHER" id="PTHR43163:SF6">
    <property type="entry name" value="DIPEPTIDE TRANSPORT SYSTEM PERMEASE PROTEIN DPPB-RELATED"/>
    <property type="match status" value="1"/>
</dbReference>
<keyword evidence="2 7" id="KW-0813">Transport</keyword>
<accession>A0ABW5S069</accession>
<evidence type="ECO:0000313" key="10">
    <source>
        <dbReference type="Proteomes" id="UP001597399"/>
    </source>
</evidence>